<dbReference type="CDD" id="cd00077">
    <property type="entry name" value="HDc"/>
    <property type="match status" value="1"/>
</dbReference>
<keyword evidence="1" id="KW-0812">Transmembrane</keyword>
<dbReference type="Pfam" id="PF00497">
    <property type="entry name" value="SBP_bac_3"/>
    <property type="match status" value="1"/>
</dbReference>
<proteinExistence type="predicted"/>
<dbReference type="Gene3D" id="1.10.3210.10">
    <property type="entry name" value="Hypothetical protein af1432"/>
    <property type="match status" value="1"/>
</dbReference>
<protein>
    <submittedName>
        <fullName evidence="4">Uncharacterized protein</fullName>
    </submittedName>
</protein>
<dbReference type="NCBIfam" id="TIGR00277">
    <property type="entry name" value="HDIG"/>
    <property type="match status" value="1"/>
</dbReference>
<dbReference type="STRING" id="766136.BHF68_08190"/>
<organism evidence="4 5">
    <name type="scientific">Desulfuribacillus alkaliarsenatis</name>
    <dbReference type="NCBI Taxonomy" id="766136"/>
    <lineage>
        <taxon>Bacteria</taxon>
        <taxon>Bacillati</taxon>
        <taxon>Bacillota</taxon>
        <taxon>Desulfuribacillia</taxon>
        <taxon>Desulfuribacillales</taxon>
        <taxon>Desulfuribacillaceae</taxon>
        <taxon>Desulfuribacillus</taxon>
    </lineage>
</organism>
<dbReference type="PROSITE" id="PS51831">
    <property type="entry name" value="HD"/>
    <property type="match status" value="1"/>
</dbReference>
<dbReference type="Proteomes" id="UP000094296">
    <property type="component" value="Unassembled WGS sequence"/>
</dbReference>
<dbReference type="SMART" id="SM00062">
    <property type="entry name" value="PBPb"/>
    <property type="match status" value="1"/>
</dbReference>
<gene>
    <name evidence="4" type="ORF">BHF68_08190</name>
</gene>
<keyword evidence="1" id="KW-1133">Transmembrane helix</keyword>
<feature type="domain" description="HD-GYP" evidence="3">
    <location>
        <begin position="330"/>
        <end position="531"/>
    </location>
</feature>
<evidence type="ECO:0000259" key="3">
    <source>
        <dbReference type="PROSITE" id="PS51832"/>
    </source>
</evidence>
<accession>A0A1E5G125</accession>
<dbReference type="PROSITE" id="PS51832">
    <property type="entry name" value="HD_GYP"/>
    <property type="match status" value="1"/>
</dbReference>
<dbReference type="AlphaFoldDB" id="A0A1E5G125"/>
<dbReference type="InterPro" id="IPR006675">
    <property type="entry name" value="HDIG_dom"/>
</dbReference>
<dbReference type="SUPFAM" id="SSF53850">
    <property type="entry name" value="Periplasmic binding protein-like II"/>
    <property type="match status" value="1"/>
</dbReference>
<evidence type="ECO:0000256" key="1">
    <source>
        <dbReference type="SAM" id="Phobius"/>
    </source>
</evidence>
<dbReference type="SMART" id="SM00471">
    <property type="entry name" value="HDc"/>
    <property type="match status" value="1"/>
</dbReference>
<evidence type="ECO:0000259" key="2">
    <source>
        <dbReference type="PROSITE" id="PS51831"/>
    </source>
</evidence>
<dbReference type="InterPro" id="IPR037522">
    <property type="entry name" value="HD_GYP_dom"/>
</dbReference>
<comment type="caution">
    <text evidence="4">The sequence shown here is derived from an EMBL/GenBank/DDBJ whole genome shotgun (WGS) entry which is preliminary data.</text>
</comment>
<dbReference type="OrthoDB" id="9759601at2"/>
<feature type="domain" description="HD" evidence="2">
    <location>
        <begin position="352"/>
        <end position="480"/>
    </location>
</feature>
<dbReference type="Gene3D" id="3.40.190.10">
    <property type="entry name" value="Periplasmic binding protein-like II"/>
    <property type="match status" value="2"/>
</dbReference>
<dbReference type="PANTHER" id="PTHR43155:SF2">
    <property type="entry name" value="CYCLIC DI-GMP PHOSPHODIESTERASE PA4108"/>
    <property type="match status" value="1"/>
</dbReference>
<keyword evidence="1" id="KW-0472">Membrane</keyword>
<dbReference type="EMBL" id="MIJE01000031">
    <property type="protein sequence ID" value="OEF96612.1"/>
    <property type="molecule type" value="Genomic_DNA"/>
</dbReference>
<dbReference type="PANTHER" id="PTHR43155">
    <property type="entry name" value="CYCLIC DI-GMP PHOSPHODIESTERASE PA4108-RELATED"/>
    <property type="match status" value="1"/>
</dbReference>
<dbReference type="SUPFAM" id="SSF109604">
    <property type="entry name" value="HD-domain/PDEase-like"/>
    <property type="match status" value="1"/>
</dbReference>
<dbReference type="Pfam" id="PF13487">
    <property type="entry name" value="HD_5"/>
    <property type="match status" value="1"/>
</dbReference>
<evidence type="ECO:0000313" key="5">
    <source>
        <dbReference type="Proteomes" id="UP000094296"/>
    </source>
</evidence>
<feature type="transmembrane region" description="Helical" evidence="1">
    <location>
        <begin position="12"/>
        <end position="28"/>
    </location>
</feature>
<dbReference type="InterPro" id="IPR001638">
    <property type="entry name" value="Solute-binding_3/MltF_N"/>
</dbReference>
<dbReference type="InterPro" id="IPR003607">
    <property type="entry name" value="HD/PDEase_dom"/>
</dbReference>
<keyword evidence="5" id="KW-1185">Reference proteome</keyword>
<dbReference type="InterPro" id="IPR006674">
    <property type="entry name" value="HD_domain"/>
</dbReference>
<evidence type="ECO:0000313" key="4">
    <source>
        <dbReference type="EMBL" id="OEF96612.1"/>
    </source>
</evidence>
<reference evidence="4 5" key="1">
    <citation type="submission" date="2016-09" db="EMBL/GenBank/DDBJ databases">
        <title>Draft genome sequence for the type strain of Desulfuribacillus alkaliarsenatis AHT28, an obligately anaerobic, sulfidogenic bacterium isolated from Russian soda lake sediments.</title>
        <authorList>
            <person name="Abin C.A."/>
            <person name="Hollibaugh J.T."/>
        </authorList>
    </citation>
    <scope>NUCLEOTIDE SEQUENCE [LARGE SCALE GENOMIC DNA]</scope>
    <source>
        <strain evidence="4 5">AHT28</strain>
    </source>
</reference>
<sequence length="538" mass="61480">MKAISYKVKLIVIVYIVITIVFAVWYASELNPALKNQITEAEKQHMDARSQELLFIGDEAYPPFSYVGNRGYSGYEADLLYYLKQILDIEVRYQQMNWTEALSLLEAGESVVITGMKITDDRQERFLYTNPYLITTQALVYRHDLGEISLEDLQDLEVIVQENSVTHTLAKSWNAGVIHTVKDPIEGLELLVNGVGDVWIENQMTALYFLRLHTQDQYYSVSAIEESTGYYAMALPKGQKNTRDILNKALYQLEQNGTIAVLDNKWFGIVGYRTYSEKSFWYYAAVVGHILLTATFIFYLWNKSLHHQLAKRTDDLKETNKLLDQERKNIQSLLEGITRAFSATIDYRDYYTGDHSRRVTSISVLIANELGLSEEEIFETYIGALLHDIGKVGIPDHILNKAGALTDEEYYEIKQHPVIGANILAEIQSYKTIKAAVLYHHERWDGNIMPPYAAYPGLLKGEEIPLVARIIAVADAFDAMTTDRPYRKAMSVEVATNRIKAESGKQFDPKVVECFMRILSYIDINDILNSYKSITKQD</sequence>
<feature type="transmembrane region" description="Helical" evidence="1">
    <location>
        <begin position="280"/>
        <end position="301"/>
    </location>
</feature>
<dbReference type="RefSeq" id="WP_069643621.1">
    <property type="nucleotide sequence ID" value="NZ_MIJE01000031.1"/>
</dbReference>
<name>A0A1E5G125_9FIRM</name>